<keyword evidence="2" id="KW-1185">Reference proteome</keyword>
<sequence length="188" mass="21036">FVIHTTRCGTFRKTRPYSTEIQPHEVPSFSDQRAHLVFVSLVRRVYRHLVTSLSKDPTFSFLSPSASEVLLSLSSAASSLSAFVSQSVSSSCLCLCGRLLPNTRKILLTAAHPAVGFSQFIPRFSVLLHALKDGGFKRFKDHQLLFCPERSFTKPRVGLRVTAGIHCEVLCCQGSLRSIRFSYYPRRA</sequence>
<dbReference type="VEuPathDB" id="ToxoDB:CSUI_004676"/>
<organism evidence="1 2">
    <name type="scientific">Cystoisospora suis</name>
    <dbReference type="NCBI Taxonomy" id="483139"/>
    <lineage>
        <taxon>Eukaryota</taxon>
        <taxon>Sar</taxon>
        <taxon>Alveolata</taxon>
        <taxon>Apicomplexa</taxon>
        <taxon>Conoidasida</taxon>
        <taxon>Coccidia</taxon>
        <taxon>Eucoccidiorida</taxon>
        <taxon>Eimeriorina</taxon>
        <taxon>Sarcocystidae</taxon>
        <taxon>Cystoisospora</taxon>
    </lineage>
</organism>
<evidence type="ECO:0000313" key="1">
    <source>
        <dbReference type="EMBL" id="PHJ21480.1"/>
    </source>
</evidence>
<evidence type="ECO:0000313" key="2">
    <source>
        <dbReference type="Proteomes" id="UP000221165"/>
    </source>
</evidence>
<dbReference type="EMBL" id="MIGC01002216">
    <property type="protein sequence ID" value="PHJ21480.1"/>
    <property type="molecule type" value="Genomic_DNA"/>
</dbReference>
<dbReference type="GeneID" id="94428072"/>
<dbReference type="AlphaFoldDB" id="A0A2C6KLX8"/>
<comment type="caution">
    <text evidence="1">The sequence shown here is derived from an EMBL/GenBank/DDBJ whole genome shotgun (WGS) entry which is preliminary data.</text>
</comment>
<protein>
    <submittedName>
        <fullName evidence="1">Uncharacterized protein</fullName>
    </submittedName>
</protein>
<accession>A0A2C6KLX8</accession>
<proteinExistence type="predicted"/>
<dbReference type="Proteomes" id="UP000221165">
    <property type="component" value="Unassembled WGS sequence"/>
</dbReference>
<dbReference type="RefSeq" id="XP_067923162.1">
    <property type="nucleotide sequence ID" value="XM_068064861.1"/>
</dbReference>
<name>A0A2C6KLX8_9APIC</name>
<gene>
    <name evidence="1" type="ORF">CSUI_004676</name>
</gene>
<reference evidence="1 2" key="1">
    <citation type="journal article" date="2017" name="Int. J. Parasitol.">
        <title>The genome of the protozoan parasite Cystoisospora suis and a reverse vaccinology approach to identify vaccine candidates.</title>
        <authorList>
            <person name="Palmieri N."/>
            <person name="Shrestha A."/>
            <person name="Ruttkowski B."/>
            <person name="Beck T."/>
            <person name="Vogl C."/>
            <person name="Tomley F."/>
            <person name="Blake D.P."/>
            <person name="Joachim A."/>
        </authorList>
    </citation>
    <scope>NUCLEOTIDE SEQUENCE [LARGE SCALE GENOMIC DNA]</scope>
    <source>
        <strain evidence="1 2">Wien I</strain>
    </source>
</reference>
<feature type="non-terminal residue" evidence="1">
    <location>
        <position position="1"/>
    </location>
</feature>